<dbReference type="OrthoDB" id="2858378at2"/>
<evidence type="ECO:0000313" key="3">
    <source>
        <dbReference type="Proteomes" id="UP000077134"/>
    </source>
</evidence>
<dbReference type="AlphaFoldDB" id="A0A167EKA9"/>
<evidence type="ECO:0000313" key="2">
    <source>
        <dbReference type="EMBL" id="OAB75626.1"/>
    </source>
</evidence>
<dbReference type="Proteomes" id="UP000077134">
    <property type="component" value="Unassembled WGS sequence"/>
</dbReference>
<organism evidence="2 3">
    <name type="scientific">Paenibacillus crassostreae</name>
    <dbReference type="NCBI Taxonomy" id="1763538"/>
    <lineage>
        <taxon>Bacteria</taxon>
        <taxon>Bacillati</taxon>
        <taxon>Bacillota</taxon>
        <taxon>Bacilli</taxon>
        <taxon>Bacillales</taxon>
        <taxon>Paenibacillaceae</taxon>
        <taxon>Paenibacillus</taxon>
    </lineage>
</organism>
<accession>A0A167EKA9</accession>
<dbReference type="EMBL" id="LSFN01000007">
    <property type="protein sequence ID" value="OAB75626.1"/>
    <property type="molecule type" value="Genomic_DNA"/>
</dbReference>
<keyword evidence="1" id="KW-0812">Transmembrane</keyword>
<name>A0A167EKA9_9BACL</name>
<keyword evidence="1" id="KW-0472">Membrane</keyword>
<proteinExistence type="predicted"/>
<dbReference type="KEGG" id="pcx:LPB68_21640"/>
<feature type="transmembrane region" description="Helical" evidence="1">
    <location>
        <begin position="65"/>
        <end position="87"/>
    </location>
</feature>
<feature type="transmembrane region" description="Helical" evidence="1">
    <location>
        <begin position="39"/>
        <end position="59"/>
    </location>
</feature>
<reference evidence="2 3" key="1">
    <citation type="submission" date="2016-02" db="EMBL/GenBank/DDBJ databases">
        <title>Paenibacillus sp. LPB0068, isolated from Crassostrea gigas.</title>
        <authorList>
            <person name="Shin S.-K."/>
            <person name="Yi H."/>
        </authorList>
    </citation>
    <scope>NUCLEOTIDE SEQUENCE [LARGE SCALE GENOMIC DNA]</scope>
    <source>
        <strain evidence="2 3">LPB0068</strain>
    </source>
</reference>
<gene>
    <name evidence="2" type="ORF">PNBC_08335</name>
</gene>
<keyword evidence="3" id="KW-1185">Reference proteome</keyword>
<evidence type="ECO:0000256" key="1">
    <source>
        <dbReference type="SAM" id="Phobius"/>
    </source>
</evidence>
<comment type="caution">
    <text evidence="2">The sequence shown here is derived from an EMBL/GenBank/DDBJ whole genome shotgun (WGS) entry which is preliminary data.</text>
</comment>
<keyword evidence="1" id="KW-1133">Transmembrane helix</keyword>
<evidence type="ECO:0008006" key="4">
    <source>
        <dbReference type="Google" id="ProtNLM"/>
    </source>
</evidence>
<protein>
    <recommendedName>
        <fullName evidence="4">TrsD</fullName>
    </recommendedName>
</protein>
<sequence length="352" mass="41520">MNFDNQSAVERRDRLREEGKIELPLNVDTKKYVFSMIKYRDLVVSLPLLTIGLLILWYLNTIGYAFSAQLLVICLSPWGTFLLILTLHHPDRKNITFFTHRVIWRIQFNRRQKLFVYTKGDFMSNKQKKSTAKDIREQLGIKNIYSECYETTDNRFVKVIRVSSVNLSLLNKKEKAKIFRAYETFLNDLPRAMLPLQVSQIAQPINLTNYGRYVDDLMNKEESYPKTILAKSYLRYIDDIQKSKKMVTRNRYVILARPFNVLTRKKVLGELERDVKIVSTQIENMLGGRYELKAKVLDNEELFHLMFACIDYENAQVNFSFKTSLFSPLTVGERTYDEMDKKWTKIKADHIM</sequence>